<evidence type="ECO:0000256" key="12">
    <source>
        <dbReference type="ARBA" id="ARBA00031636"/>
    </source>
</evidence>
<dbReference type="GO" id="GO:0005886">
    <property type="term" value="C:plasma membrane"/>
    <property type="evidence" value="ECO:0007669"/>
    <property type="project" value="UniProtKB-SubCell"/>
</dbReference>
<dbReference type="PANTHER" id="PTHR43298">
    <property type="entry name" value="MULTIDRUG RESISTANCE PROTEIN NORM-RELATED"/>
    <property type="match status" value="1"/>
</dbReference>
<proteinExistence type="inferred from homology"/>
<feature type="transmembrane region" description="Helical" evidence="13">
    <location>
        <begin position="61"/>
        <end position="80"/>
    </location>
</feature>
<reference evidence="14" key="2">
    <citation type="submission" date="2021-04" db="EMBL/GenBank/DDBJ databases">
        <authorList>
            <person name="Gilroy R."/>
        </authorList>
    </citation>
    <scope>NUCLEOTIDE SEQUENCE</scope>
    <source>
        <strain evidence="14">ChiSjej1B19-5720</strain>
    </source>
</reference>
<feature type="transmembrane region" description="Helical" evidence="13">
    <location>
        <begin position="92"/>
        <end position="117"/>
    </location>
</feature>
<evidence type="ECO:0000256" key="3">
    <source>
        <dbReference type="ARBA" id="ARBA00010199"/>
    </source>
</evidence>
<evidence type="ECO:0000256" key="5">
    <source>
        <dbReference type="ARBA" id="ARBA00022448"/>
    </source>
</evidence>
<dbReference type="PIRSF" id="PIRSF006603">
    <property type="entry name" value="DinF"/>
    <property type="match status" value="1"/>
</dbReference>
<gene>
    <name evidence="14" type="ORF">IAA06_09305</name>
</gene>
<keyword evidence="9 13" id="KW-1133">Transmembrane helix</keyword>
<feature type="transmembrane region" description="Helical" evidence="13">
    <location>
        <begin position="358"/>
        <end position="378"/>
    </location>
</feature>
<dbReference type="EMBL" id="DWYZ01000173">
    <property type="protein sequence ID" value="HJB28974.1"/>
    <property type="molecule type" value="Genomic_DNA"/>
</dbReference>
<comment type="similarity">
    <text evidence="3">Belongs to the multi antimicrobial extrusion (MATE) (TC 2.A.66.1) family.</text>
</comment>
<feature type="transmembrane region" description="Helical" evidence="13">
    <location>
        <begin position="414"/>
        <end position="436"/>
    </location>
</feature>
<evidence type="ECO:0000313" key="14">
    <source>
        <dbReference type="EMBL" id="HJB28974.1"/>
    </source>
</evidence>
<keyword evidence="7" id="KW-1003">Cell membrane</keyword>
<evidence type="ECO:0000256" key="11">
    <source>
        <dbReference type="ARBA" id="ARBA00023136"/>
    </source>
</evidence>
<feature type="transmembrane region" description="Helical" evidence="13">
    <location>
        <begin position="195"/>
        <end position="216"/>
    </location>
</feature>
<feature type="transmembrane region" description="Helical" evidence="13">
    <location>
        <begin position="315"/>
        <end position="338"/>
    </location>
</feature>
<dbReference type="GO" id="GO:0006811">
    <property type="term" value="P:monoatomic ion transport"/>
    <property type="evidence" value="ECO:0007669"/>
    <property type="project" value="UniProtKB-KW"/>
</dbReference>
<feature type="transmembrane region" description="Helical" evidence="13">
    <location>
        <begin position="13"/>
        <end position="34"/>
    </location>
</feature>
<evidence type="ECO:0000256" key="10">
    <source>
        <dbReference type="ARBA" id="ARBA00023065"/>
    </source>
</evidence>
<dbReference type="AlphaFoldDB" id="A0A9D2LTX2"/>
<comment type="subcellular location">
    <subcellularLocation>
        <location evidence="2">Cell membrane</location>
        <topology evidence="2">Multi-pass membrane protein</topology>
    </subcellularLocation>
</comment>
<evidence type="ECO:0000313" key="15">
    <source>
        <dbReference type="Proteomes" id="UP000823842"/>
    </source>
</evidence>
<dbReference type="InterPro" id="IPR050222">
    <property type="entry name" value="MATE_MdtK"/>
</dbReference>
<dbReference type="PANTHER" id="PTHR43298:SF2">
    <property type="entry name" value="FMN_FAD EXPORTER YEEO-RELATED"/>
    <property type="match status" value="1"/>
</dbReference>
<evidence type="ECO:0000256" key="4">
    <source>
        <dbReference type="ARBA" id="ARBA00020268"/>
    </source>
</evidence>
<keyword evidence="10" id="KW-0406">Ion transport</keyword>
<evidence type="ECO:0000256" key="1">
    <source>
        <dbReference type="ARBA" id="ARBA00003408"/>
    </source>
</evidence>
<keyword evidence="6" id="KW-0050">Antiport</keyword>
<comment type="caution">
    <text evidence="14">The sequence shown here is derived from an EMBL/GenBank/DDBJ whole genome shotgun (WGS) entry which is preliminary data.</text>
</comment>
<dbReference type="Pfam" id="PF01554">
    <property type="entry name" value="MatE"/>
    <property type="match status" value="2"/>
</dbReference>
<reference evidence="14" key="1">
    <citation type="journal article" date="2021" name="PeerJ">
        <title>Extensive microbial diversity within the chicken gut microbiome revealed by metagenomics and culture.</title>
        <authorList>
            <person name="Gilroy R."/>
            <person name="Ravi A."/>
            <person name="Getino M."/>
            <person name="Pursley I."/>
            <person name="Horton D.L."/>
            <person name="Alikhan N.F."/>
            <person name="Baker D."/>
            <person name="Gharbi K."/>
            <person name="Hall N."/>
            <person name="Watson M."/>
            <person name="Adriaenssens E.M."/>
            <person name="Foster-Nyarko E."/>
            <person name="Jarju S."/>
            <person name="Secka A."/>
            <person name="Antonio M."/>
            <person name="Oren A."/>
            <person name="Chaudhuri R.R."/>
            <person name="La Ragione R."/>
            <person name="Hildebrand F."/>
            <person name="Pallen M.J."/>
        </authorList>
    </citation>
    <scope>NUCLEOTIDE SEQUENCE</scope>
    <source>
        <strain evidence="14">ChiSjej1B19-5720</strain>
    </source>
</reference>
<evidence type="ECO:0000256" key="13">
    <source>
        <dbReference type="SAM" id="Phobius"/>
    </source>
</evidence>
<sequence>MYTTGKKLQEDRIALRLLQFSIPLILSGILQQLYNWVDAFVVGNVDGELALAAVGSTTSVINFYILAITGFTTGLAILFAQKFGSGRMEEIPRILSTFSGILGGIFFMLALLGFYLTPELLKLMNTTADTFELAKDYLQIIFAGVPFLAVYNVYSAALRGLGDSRAPFLAILVSSAVNIVLDILFVAVLDWNVTGAAAATVISQIAMTVFLIVYGIKKYPLLRFRPGKDMVDGTAFIQGVRLGIPPMVQSCITAFGNLILQNFMNGFGSRTVAAITTAYRVDTIVILPVVNLGSGISTLVAQSYGAGEMKRGKRIFAVGMGMMVIVSLCLTCLVIPAGGHLIALFGASEDVVRIGQEFFRGLAVFYFVYGIASAFRGYLEGVGDVLYSSVIGIVALLSRILMSYAFVDLWDNQIIAYAEAFSWGVMLMLYLIRFLWKQKKMA</sequence>
<protein>
    <recommendedName>
        <fullName evidence="4">Probable multidrug resistance protein NorM</fullName>
    </recommendedName>
    <alternativeName>
        <fullName evidence="12">Multidrug-efflux transporter</fullName>
    </alternativeName>
</protein>
<accession>A0A9D2LTX2</accession>
<name>A0A9D2LTX2_9FIRM</name>
<evidence type="ECO:0000256" key="7">
    <source>
        <dbReference type="ARBA" id="ARBA00022475"/>
    </source>
</evidence>
<feature type="transmembrane region" description="Helical" evidence="13">
    <location>
        <begin position="385"/>
        <end position="402"/>
    </location>
</feature>
<keyword evidence="8 13" id="KW-0812">Transmembrane</keyword>
<evidence type="ECO:0000256" key="8">
    <source>
        <dbReference type="ARBA" id="ARBA00022692"/>
    </source>
</evidence>
<evidence type="ECO:0000256" key="6">
    <source>
        <dbReference type="ARBA" id="ARBA00022449"/>
    </source>
</evidence>
<organism evidence="14 15">
    <name type="scientific">Candidatus Blautia faecavium</name>
    <dbReference type="NCBI Taxonomy" id="2838487"/>
    <lineage>
        <taxon>Bacteria</taxon>
        <taxon>Bacillati</taxon>
        <taxon>Bacillota</taxon>
        <taxon>Clostridia</taxon>
        <taxon>Lachnospirales</taxon>
        <taxon>Lachnospiraceae</taxon>
        <taxon>Blautia</taxon>
    </lineage>
</organism>
<dbReference type="InterPro" id="IPR048279">
    <property type="entry name" value="MdtK-like"/>
</dbReference>
<evidence type="ECO:0000256" key="2">
    <source>
        <dbReference type="ARBA" id="ARBA00004651"/>
    </source>
</evidence>
<keyword evidence="5" id="KW-0813">Transport</keyword>
<dbReference type="GO" id="GO:0042910">
    <property type="term" value="F:xenobiotic transmembrane transporter activity"/>
    <property type="evidence" value="ECO:0007669"/>
    <property type="project" value="InterPro"/>
</dbReference>
<evidence type="ECO:0000256" key="9">
    <source>
        <dbReference type="ARBA" id="ARBA00022989"/>
    </source>
</evidence>
<feature type="transmembrane region" description="Helical" evidence="13">
    <location>
        <begin position="137"/>
        <end position="154"/>
    </location>
</feature>
<feature type="transmembrane region" description="Helical" evidence="13">
    <location>
        <begin position="166"/>
        <end position="189"/>
    </location>
</feature>
<dbReference type="Proteomes" id="UP000823842">
    <property type="component" value="Unassembled WGS sequence"/>
</dbReference>
<comment type="function">
    <text evidence="1">Multidrug efflux pump.</text>
</comment>
<dbReference type="NCBIfam" id="TIGR00797">
    <property type="entry name" value="matE"/>
    <property type="match status" value="1"/>
</dbReference>
<dbReference type="GO" id="GO:0015297">
    <property type="term" value="F:antiporter activity"/>
    <property type="evidence" value="ECO:0007669"/>
    <property type="project" value="UniProtKB-KW"/>
</dbReference>
<dbReference type="InterPro" id="IPR002528">
    <property type="entry name" value="MATE_fam"/>
</dbReference>
<keyword evidence="11 13" id="KW-0472">Membrane</keyword>
<dbReference type="CDD" id="cd13138">
    <property type="entry name" value="MATE_yoeA_like"/>
    <property type="match status" value="1"/>
</dbReference>